<name>A0ACC0IF21_9ERIC</name>
<sequence>MPPSSSFKSIMSSLFPRSLPKPVFGFILKKTLMALDYIQTHEGVHENADHAFIDENSTVNLAFNALIYEPVRSPPPSPSMSCMLNWNVNGSKGDIRLFGMLALELFYGRLPISNPNDLDNLVKRVIYGFSPLSKRE</sequence>
<gene>
    <name evidence="1" type="ORF">LOK49_LG03G02412</name>
</gene>
<evidence type="ECO:0000313" key="1">
    <source>
        <dbReference type="EMBL" id="KAI8024070.1"/>
    </source>
</evidence>
<keyword evidence="1" id="KW-0418">Kinase</keyword>
<protein>
    <submittedName>
        <fullName evidence="1">Serine/threonine-protein kinase BLUS1</fullName>
    </submittedName>
</protein>
<dbReference type="EMBL" id="CM045763">
    <property type="protein sequence ID" value="KAI8024070.1"/>
    <property type="molecule type" value="Genomic_DNA"/>
</dbReference>
<keyword evidence="2" id="KW-1185">Reference proteome</keyword>
<comment type="caution">
    <text evidence="1">The sequence shown here is derived from an EMBL/GenBank/DDBJ whole genome shotgun (WGS) entry which is preliminary data.</text>
</comment>
<proteinExistence type="predicted"/>
<evidence type="ECO:0000313" key="2">
    <source>
        <dbReference type="Proteomes" id="UP001060215"/>
    </source>
</evidence>
<reference evidence="1 2" key="1">
    <citation type="journal article" date="2022" name="Plant J.">
        <title>Chromosome-level genome of Camellia lanceoleosa provides a valuable resource for understanding genome evolution and self-incompatibility.</title>
        <authorList>
            <person name="Gong W."/>
            <person name="Xiao S."/>
            <person name="Wang L."/>
            <person name="Liao Z."/>
            <person name="Chang Y."/>
            <person name="Mo W."/>
            <person name="Hu G."/>
            <person name="Li W."/>
            <person name="Zhao G."/>
            <person name="Zhu H."/>
            <person name="Hu X."/>
            <person name="Ji K."/>
            <person name="Xiang X."/>
            <person name="Song Q."/>
            <person name="Yuan D."/>
            <person name="Jin S."/>
            <person name="Zhang L."/>
        </authorList>
    </citation>
    <scope>NUCLEOTIDE SEQUENCE [LARGE SCALE GENOMIC DNA]</scope>
    <source>
        <strain evidence="1">SQ_2022a</strain>
    </source>
</reference>
<dbReference type="Proteomes" id="UP001060215">
    <property type="component" value="Chromosome 6"/>
</dbReference>
<keyword evidence="1" id="KW-0808">Transferase</keyword>
<accession>A0ACC0IF21</accession>
<organism evidence="1 2">
    <name type="scientific">Camellia lanceoleosa</name>
    <dbReference type="NCBI Taxonomy" id="1840588"/>
    <lineage>
        <taxon>Eukaryota</taxon>
        <taxon>Viridiplantae</taxon>
        <taxon>Streptophyta</taxon>
        <taxon>Embryophyta</taxon>
        <taxon>Tracheophyta</taxon>
        <taxon>Spermatophyta</taxon>
        <taxon>Magnoliopsida</taxon>
        <taxon>eudicotyledons</taxon>
        <taxon>Gunneridae</taxon>
        <taxon>Pentapetalae</taxon>
        <taxon>asterids</taxon>
        <taxon>Ericales</taxon>
        <taxon>Theaceae</taxon>
        <taxon>Camellia</taxon>
    </lineage>
</organism>